<dbReference type="InterPro" id="IPR002130">
    <property type="entry name" value="Cyclophilin-type_PPIase_dom"/>
</dbReference>
<keyword evidence="7" id="KW-1185">Reference proteome</keyword>
<dbReference type="PANTHER" id="PTHR11071:SF497">
    <property type="entry name" value="CYCLOPHILIN 40, ISOFORM A"/>
    <property type="match status" value="1"/>
</dbReference>
<evidence type="ECO:0000256" key="3">
    <source>
        <dbReference type="ARBA" id="ARBA00023110"/>
    </source>
</evidence>
<dbReference type="GO" id="GO:0005739">
    <property type="term" value="C:mitochondrion"/>
    <property type="evidence" value="ECO:0007669"/>
    <property type="project" value="TreeGrafter"/>
</dbReference>
<dbReference type="InterPro" id="IPR011990">
    <property type="entry name" value="TPR-like_helical_dom_sf"/>
</dbReference>
<feature type="domain" description="PPIase cyclophilin-type" evidence="5">
    <location>
        <begin position="19"/>
        <end position="182"/>
    </location>
</feature>
<comment type="catalytic activity">
    <reaction evidence="1">
        <text>[protein]-peptidylproline (omega=180) = [protein]-peptidylproline (omega=0)</text>
        <dbReference type="Rhea" id="RHEA:16237"/>
        <dbReference type="Rhea" id="RHEA-COMP:10747"/>
        <dbReference type="Rhea" id="RHEA-COMP:10748"/>
        <dbReference type="ChEBI" id="CHEBI:83833"/>
        <dbReference type="ChEBI" id="CHEBI:83834"/>
        <dbReference type="EC" id="5.2.1.8"/>
    </reaction>
</comment>
<dbReference type="Gene3D" id="2.40.100.10">
    <property type="entry name" value="Cyclophilin-like"/>
    <property type="match status" value="1"/>
</dbReference>
<evidence type="ECO:0000313" key="7">
    <source>
        <dbReference type="Proteomes" id="UP001151699"/>
    </source>
</evidence>
<dbReference type="PRINTS" id="PR00153">
    <property type="entry name" value="CSAPPISMRASE"/>
</dbReference>
<comment type="caution">
    <text evidence="6">The sequence shown here is derived from an EMBL/GenBank/DDBJ whole genome shotgun (WGS) entry which is preliminary data.</text>
</comment>
<name>A0A9Q0MN64_9DIPT</name>
<dbReference type="EMBL" id="WJQU01000004">
    <property type="protein sequence ID" value="KAJ6634791.1"/>
    <property type="molecule type" value="Genomic_DNA"/>
</dbReference>
<dbReference type="PANTHER" id="PTHR11071">
    <property type="entry name" value="PEPTIDYL-PROLYL CIS-TRANS ISOMERASE"/>
    <property type="match status" value="1"/>
</dbReference>
<dbReference type="Pfam" id="PF00160">
    <property type="entry name" value="Pro_isomerase"/>
    <property type="match status" value="1"/>
</dbReference>
<proteinExistence type="predicted"/>
<feature type="non-terminal residue" evidence="6">
    <location>
        <position position="313"/>
    </location>
</feature>
<organism evidence="6 7">
    <name type="scientific">Pseudolycoriella hygida</name>
    <dbReference type="NCBI Taxonomy" id="35572"/>
    <lineage>
        <taxon>Eukaryota</taxon>
        <taxon>Metazoa</taxon>
        <taxon>Ecdysozoa</taxon>
        <taxon>Arthropoda</taxon>
        <taxon>Hexapoda</taxon>
        <taxon>Insecta</taxon>
        <taxon>Pterygota</taxon>
        <taxon>Neoptera</taxon>
        <taxon>Endopterygota</taxon>
        <taxon>Diptera</taxon>
        <taxon>Nematocera</taxon>
        <taxon>Sciaroidea</taxon>
        <taxon>Sciaridae</taxon>
        <taxon>Pseudolycoriella</taxon>
    </lineage>
</organism>
<evidence type="ECO:0000313" key="6">
    <source>
        <dbReference type="EMBL" id="KAJ6634791.1"/>
    </source>
</evidence>
<dbReference type="Proteomes" id="UP001151699">
    <property type="component" value="Chromosome C"/>
</dbReference>
<dbReference type="GO" id="GO:0003755">
    <property type="term" value="F:peptidyl-prolyl cis-trans isomerase activity"/>
    <property type="evidence" value="ECO:0007669"/>
    <property type="project" value="UniProtKB-KW"/>
</dbReference>
<dbReference type="FunFam" id="2.40.100.10:FF:000025">
    <property type="entry name" value="Peptidyl-prolyl cis-trans isomerase CYP19-2"/>
    <property type="match status" value="1"/>
</dbReference>
<sequence length="313" mass="35164">MLKIPIRKEPSNTSNPIVYLDIRIGDEDVGRIIIELRSDVVPKTAENFRALCTGEKGIGRSGKALHYKGSKFHKVQRMFMAQGGDIVSDKGCNGESIYGPIFDDENFTLMHEAGAVSMANFGKPNTNNSQFFICSLECPQLDGTNVVVGYVLRGFGIVDEMGKYATNEAIPMRDIVIVDSGEICNGEGWKYCVNDETGDKLPLFPLDWMDIELEINVEDILIILNQIKNAGNYFFNLKRYAEASQKYNKASRYYTYYSKGKQLTKESKSQLDAFYLTNCLNIAAAYLKLSNFVDAKTACDMIVMYRNDETVQP</sequence>
<accession>A0A9Q0MN64</accession>
<dbReference type="SUPFAM" id="SSF50891">
    <property type="entry name" value="Cyclophilin-like"/>
    <property type="match status" value="1"/>
</dbReference>
<dbReference type="PROSITE" id="PS50072">
    <property type="entry name" value="CSA_PPIASE_2"/>
    <property type="match status" value="1"/>
</dbReference>
<evidence type="ECO:0000256" key="4">
    <source>
        <dbReference type="ARBA" id="ARBA00023235"/>
    </source>
</evidence>
<dbReference type="SUPFAM" id="SSF48452">
    <property type="entry name" value="TPR-like"/>
    <property type="match status" value="1"/>
</dbReference>
<dbReference type="GO" id="GO:0016018">
    <property type="term" value="F:cyclosporin A binding"/>
    <property type="evidence" value="ECO:0007669"/>
    <property type="project" value="TreeGrafter"/>
</dbReference>
<keyword evidence="4 6" id="KW-0413">Isomerase</keyword>
<keyword evidence="3" id="KW-0697">Rotamase</keyword>
<dbReference type="EC" id="5.2.1.8" evidence="2"/>
<evidence type="ECO:0000256" key="1">
    <source>
        <dbReference type="ARBA" id="ARBA00000971"/>
    </source>
</evidence>
<dbReference type="OrthoDB" id="407558at2759"/>
<dbReference type="Gene3D" id="1.10.150.160">
    <property type="match status" value="1"/>
</dbReference>
<dbReference type="InterPro" id="IPR029000">
    <property type="entry name" value="Cyclophilin-like_dom_sf"/>
</dbReference>
<dbReference type="GO" id="GO:0006457">
    <property type="term" value="P:protein folding"/>
    <property type="evidence" value="ECO:0007669"/>
    <property type="project" value="TreeGrafter"/>
</dbReference>
<dbReference type="AlphaFoldDB" id="A0A9Q0MN64"/>
<gene>
    <name evidence="6" type="primary">Ppid</name>
    <name evidence="6" type="ORF">Bhyg_13370</name>
</gene>
<reference evidence="6" key="1">
    <citation type="submission" date="2022-07" db="EMBL/GenBank/DDBJ databases">
        <authorList>
            <person name="Trinca V."/>
            <person name="Uliana J.V.C."/>
            <person name="Torres T.T."/>
            <person name="Ward R.J."/>
            <person name="Monesi N."/>
        </authorList>
    </citation>
    <scope>NUCLEOTIDE SEQUENCE</scope>
    <source>
        <strain evidence="6">HSMRA1968</strain>
        <tissue evidence="6">Whole embryos</tissue>
    </source>
</reference>
<evidence type="ECO:0000256" key="2">
    <source>
        <dbReference type="ARBA" id="ARBA00013194"/>
    </source>
</evidence>
<protein>
    <recommendedName>
        <fullName evidence="2">peptidylprolyl isomerase</fullName>
        <ecNumber evidence="2">5.2.1.8</ecNumber>
    </recommendedName>
</protein>
<evidence type="ECO:0000259" key="5">
    <source>
        <dbReference type="PROSITE" id="PS50072"/>
    </source>
</evidence>